<accession>A0A8H5ZX99</accession>
<evidence type="ECO:0000256" key="1">
    <source>
        <dbReference type="SAM" id="SignalP"/>
    </source>
</evidence>
<dbReference type="GO" id="GO:0005576">
    <property type="term" value="C:extracellular region"/>
    <property type="evidence" value="ECO:0007669"/>
    <property type="project" value="TreeGrafter"/>
</dbReference>
<organism evidence="2 3">
    <name type="scientific">Petromyces alliaceus</name>
    <name type="common">Aspergillus alliaceus</name>
    <dbReference type="NCBI Taxonomy" id="209559"/>
    <lineage>
        <taxon>Eukaryota</taxon>
        <taxon>Fungi</taxon>
        <taxon>Dikarya</taxon>
        <taxon>Ascomycota</taxon>
        <taxon>Pezizomycotina</taxon>
        <taxon>Eurotiomycetes</taxon>
        <taxon>Eurotiomycetidae</taxon>
        <taxon>Eurotiales</taxon>
        <taxon>Aspergillaceae</taxon>
        <taxon>Aspergillus</taxon>
        <taxon>Aspergillus subgen. Circumdati</taxon>
    </lineage>
</organism>
<sequence length="176" mass="18762">MIFSKPTLLAISTLCTVWPVLAATNLAHSISDMDRLTTAITAAKSSLDNYHGGKAAAIPVSSSIYQAKNAAQAARKSLTSGDPLTTDEATKYYEAYARMCPELLDAINAGTEKAPLLKQAGVAPLSRKLVQGLQDEKLQFEKAAQAQVPPEVFNKATPCLDQVSHAFDEVQGALQD</sequence>
<evidence type="ECO:0000313" key="3">
    <source>
        <dbReference type="Proteomes" id="UP000541154"/>
    </source>
</evidence>
<feature type="signal peptide" evidence="1">
    <location>
        <begin position="1"/>
        <end position="22"/>
    </location>
</feature>
<dbReference type="Pfam" id="PF12296">
    <property type="entry name" value="HsbA"/>
    <property type="match status" value="1"/>
</dbReference>
<dbReference type="EMBL" id="SPNV01000297">
    <property type="protein sequence ID" value="KAF5856765.1"/>
    <property type="molecule type" value="Genomic_DNA"/>
</dbReference>
<reference evidence="2 3" key="1">
    <citation type="submission" date="2019-04" db="EMBL/GenBank/DDBJ databases">
        <title>Aspergillus burnettii sp. nov., novel species from soil in southeast Queensland.</title>
        <authorList>
            <person name="Gilchrist C.L.M."/>
            <person name="Pitt J.I."/>
            <person name="Lange L."/>
            <person name="Lacey H.J."/>
            <person name="Vuong D."/>
            <person name="Midgley D.J."/>
            <person name="Greenfield P."/>
            <person name="Bradbury M."/>
            <person name="Lacey E."/>
            <person name="Busk P.K."/>
            <person name="Pilgaard B."/>
            <person name="Chooi Y.H."/>
            <person name="Piggott A.M."/>
        </authorList>
    </citation>
    <scope>NUCLEOTIDE SEQUENCE [LARGE SCALE GENOMIC DNA]</scope>
    <source>
        <strain evidence="2 3">FRR 5400</strain>
    </source>
</reference>
<dbReference type="PANTHER" id="PTHR38123">
    <property type="entry name" value="CELL WALL SERINE-THREONINE-RICH GALACTOMANNOPROTEIN MP1 (AFU_ORTHOLOGUE AFUA_4G03240)"/>
    <property type="match status" value="1"/>
</dbReference>
<gene>
    <name evidence="2" type="ORF">ETB97_006754</name>
</gene>
<name>A0A8H5ZX99_PETAA</name>
<dbReference type="InterPro" id="IPR021054">
    <property type="entry name" value="Cell_wall_mannoprotein_1"/>
</dbReference>
<dbReference type="AlphaFoldDB" id="A0A8H5ZX99"/>
<feature type="chain" id="PRO_5034554287" description="Cell wall protein" evidence="1">
    <location>
        <begin position="23"/>
        <end position="176"/>
    </location>
</feature>
<evidence type="ECO:0000313" key="2">
    <source>
        <dbReference type="EMBL" id="KAF5856765.1"/>
    </source>
</evidence>
<proteinExistence type="predicted"/>
<comment type="caution">
    <text evidence="2">The sequence shown here is derived from an EMBL/GenBank/DDBJ whole genome shotgun (WGS) entry which is preliminary data.</text>
</comment>
<protein>
    <recommendedName>
        <fullName evidence="4">Cell wall protein</fullName>
    </recommendedName>
</protein>
<evidence type="ECO:0008006" key="4">
    <source>
        <dbReference type="Google" id="ProtNLM"/>
    </source>
</evidence>
<dbReference type="Proteomes" id="UP000541154">
    <property type="component" value="Unassembled WGS sequence"/>
</dbReference>
<dbReference type="PANTHER" id="PTHR38123:SF3">
    <property type="entry name" value="ANTIGENIC CELL WALL GALACTOMANNOPROTEIN"/>
    <property type="match status" value="1"/>
</dbReference>
<keyword evidence="3" id="KW-1185">Reference proteome</keyword>
<keyword evidence="1" id="KW-0732">Signal</keyword>